<dbReference type="PROSITE" id="PS50937">
    <property type="entry name" value="HTH_MERR_2"/>
    <property type="match status" value="1"/>
</dbReference>
<dbReference type="GO" id="GO:0003700">
    <property type="term" value="F:DNA-binding transcription factor activity"/>
    <property type="evidence" value="ECO:0007669"/>
    <property type="project" value="InterPro"/>
</dbReference>
<gene>
    <name evidence="6" type="primary">zntR</name>
    <name evidence="6" type="ORF">GCM10011322_32890</name>
</gene>
<dbReference type="PROSITE" id="PS00552">
    <property type="entry name" value="HTH_MERR_1"/>
    <property type="match status" value="1"/>
</dbReference>
<sequence length="138" mass="15250">MAVGLSMSRMQIGELAEKAGVSHRTIHFYERLGLVSPAERHGTGYRYYDDVSLKRLEKIGALKRLGLSLEEIGEVIDLYFEDATGVKGKRRVLEILEGHLASTRAKIAELKTFEGELEANVSRMRTLIAEASGQSDAA</sequence>
<keyword evidence="2" id="KW-0805">Transcription regulation</keyword>
<dbReference type="InterPro" id="IPR000551">
    <property type="entry name" value="MerR-type_HTH_dom"/>
</dbReference>
<evidence type="ECO:0000256" key="2">
    <source>
        <dbReference type="ARBA" id="ARBA00023015"/>
    </source>
</evidence>
<dbReference type="PANTHER" id="PTHR30204:SF69">
    <property type="entry name" value="MERR-FAMILY TRANSCRIPTIONAL REGULATOR"/>
    <property type="match status" value="1"/>
</dbReference>
<keyword evidence="1" id="KW-0678">Repressor</keyword>
<evidence type="ECO:0000313" key="6">
    <source>
        <dbReference type="EMBL" id="GGK43143.1"/>
    </source>
</evidence>
<dbReference type="SMART" id="SM00422">
    <property type="entry name" value="HTH_MERR"/>
    <property type="match status" value="1"/>
</dbReference>
<dbReference type="PANTHER" id="PTHR30204">
    <property type="entry name" value="REDOX-CYCLING DRUG-SENSING TRANSCRIPTIONAL ACTIVATOR SOXR"/>
    <property type="match status" value="1"/>
</dbReference>
<dbReference type="EMBL" id="BMMF01000010">
    <property type="protein sequence ID" value="GGK43143.1"/>
    <property type="molecule type" value="Genomic_DNA"/>
</dbReference>
<organism evidence="6 7">
    <name type="scientific">Salinarimonas ramus</name>
    <dbReference type="NCBI Taxonomy" id="690164"/>
    <lineage>
        <taxon>Bacteria</taxon>
        <taxon>Pseudomonadati</taxon>
        <taxon>Pseudomonadota</taxon>
        <taxon>Alphaproteobacteria</taxon>
        <taxon>Hyphomicrobiales</taxon>
        <taxon>Salinarimonadaceae</taxon>
        <taxon>Salinarimonas</taxon>
    </lineage>
</organism>
<comment type="caution">
    <text evidence="6">The sequence shown here is derived from an EMBL/GenBank/DDBJ whole genome shotgun (WGS) entry which is preliminary data.</text>
</comment>
<accession>A0A917QCP3</accession>
<name>A0A917QCP3_9HYPH</name>
<dbReference type="InterPro" id="IPR047057">
    <property type="entry name" value="MerR_fam"/>
</dbReference>
<proteinExistence type="predicted"/>
<evidence type="ECO:0000259" key="5">
    <source>
        <dbReference type="PROSITE" id="PS50937"/>
    </source>
</evidence>
<keyword evidence="7" id="KW-1185">Reference proteome</keyword>
<feature type="domain" description="HTH merR-type" evidence="5">
    <location>
        <begin position="9"/>
        <end position="78"/>
    </location>
</feature>
<dbReference type="GO" id="GO:0003677">
    <property type="term" value="F:DNA binding"/>
    <property type="evidence" value="ECO:0007669"/>
    <property type="project" value="UniProtKB-KW"/>
</dbReference>
<evidence type="ECO:0000256" key="1">
    <source>
        <dbReference type="ARBA" id="ARBA00022491"/>
    </source>
</evidence>
<dbReference type="Pfam" id="PF13411">
    <property type="entry name" value="MerR_1"/>
    <property type="match status" value="1"/>
</dbReference>
<evidence type="ECO:0000256" key="4">
    <source>
        <dbReference type="ARBA" id="ARBA00023163"/>
    </source>
</evidence>
<dbReference type="PRINTS" id="PR00040">
    <property type="entry name" value="HTHMERR"/>
</dbReference>
<evidence type="ECO:0000256" key="3">
    <source>
        <dbReference type="ARBA" id="ARBA00023125"/>
    </source>
</evidence>
<dbReference type="Gene3D" id="1.10.1660.10">
    <property type="match status" value="1"/>
</dbReference>
<protein>
    <submittedName>
        <fullName evidence="6">Heavy metal-responsive transcriptional regulator</fullName>
    </submittedName>
</protein>
<dbReference type="InterPro" id="IPR009061">
    <property type="entry name" value="DNA-bd_dom_put_sf"/>
</dbReference>
<evidence type="ECO:0000313" key="7">
    <source>
        <dbReference type="Proteomes" id="UP000600449"/>
    </source>
</evidence>
<dbReference type="SUPFAM" id="SSF46955">
    <property type="entry name" value="Putative DNA-binding domain"/>
    <property type="match status" value="1"/>
</dbReference>
<keyword evidence="4" id="KW-0804">Transcription</keyword>
<keyword evidence="3" id="KW-0238">DNA-binding</keyword>
<reference evidence="6 7" key="1">
    <citation type="journal article" date="2014" name="Int. J. Syst. Evol. Microbiol.">
        <title>Complete genome sequence of Corynebacterium casei LMG S-19264T (=DSM 44701T), isolated from a smear-ripened cheese.</title>
        <authorList>
            <consortium name="US DOE Joint Genome Institute (JGI-PGF)"/>
            <person name="Walter F."/>
            <person name="Albersmeier A."/>
            <person name="Kalinowski J."/>
            <person name="Ruckert C."/>
        </authorList>
    </citation>
    <scope>NUCLEOTIDE SEQUENCE [LARGE SCALE GENOMIC DNA]</scope>
    <source>
        <strain evidence="6 7">CGMCC 1.9161</strain>
    </source>
</reference>
<dbReference type="Proteomes" id="UP000600449">
    <property type="component" value="Unassembled WGS sequence"/>
</dbReference>
<dbReference type="AlphaFoldDB" id="A0A917QCP3"/>